<dbReference type="AlphaFoldDB" id="A0A3T0D8J9"/>
<evidence type="ECO:0000259" key="4">
    <source>
        <dbReference type="Pfam" id="PF07992"/>
    </source>
</evidence>
<dbReference type="SUPFAM" id="SSF51905">
    <property type="entry name" value="FAD/NAD(P)-binding domain"/>
    <property type="match status" value="2"/>
</dbReference>
<dbReference type="Gene3D" id="3.30.390.30">
    <property type="match status" value="1"/>
</dbReference>
<dbReference type="KEGG" id="ccha:ELD05_12160"/>
<evidence type="ECO:0000259" key="5">
    <source>
        <dbReference type="Pfam" id="PF18267"/>
    </source>
</evidence>
<dbReference type="PANTHER" id="PTHR43429:SF3">
    <property type="entry name" value="NITRITE REDUCTASE [NAD(P)H]"/>
    <property type="match status" value="1"/>
</dbReference>
<dbReference type="PROSITE" id="PS51257">
    <property type="entry name" value="PROKAR_LIPOPROTEIN"/>
    <property type="match status" value="1"/>
</dbReference>
<dbReference type="Gene3D" id="3.50.50.60">
    <property type="entry name" value="FAD/NAD(P)-binding domain"/>
    <property type="match status" value="2"/>
</dbReference>
<dbReference type="PRINTS" id="PR00368">
    <property type="entry name" value="FADPNR"/>
</dbReference>
<keyword evidence="7" id="KW-1185">Reference proteome</keyword>
<dbReference type="InterPro" id="IPR016156">
    <property type="entry name" value="FAD/NAD-linked_Rdtase_dimer_sf"/>
</dbReference>
<dbReference type="PANTHER" id="PTHR43429">
    <property type="entry name" value="PYRIDINE NUCLEOTIDE-DISULFIDE OXIDOREDUCTASE DOMAIN-CONTAINING"/>
    <property type="match status" value="1"/>
</dbReference>
<keyword evidence="2" id="KW-0285">Flavoprotein</keyword>
<dbReference type="Pfam" id="PF07992">
    <property type="entry name" value="Pyr_redox_2"/>
    <property type="match status" value="1"/>
</dbReference>
<reference evidence="6 7" key="1">
    <citation type="submission" date="2018-12" db="EMBL/GenBank/DDBJ databases">
        <title>Genome sequence from the cellulolytic species, Caldicellulosiruptor changbaiensis.</title>
        <authorList>
            <person name="Blumer-Schuette S.E."/>
            <person name="Mendoza C."/>
        </authorList>
    </citation>
    <scope>NUCLEOTIDE SEQUENCE [LARGE SCALE GENOMIC DNA]</scope>
    <source>
        <strain evidence="6 7">CBS-Z</strain>
    </source>
</reference>
<organism evidence="6 7">
    <name type="scientific">Caldicellulosiruptor changbaiensis</name>
    <dbReference type="NCBI Taxonomy" id="1222016"/>
    <lineage>
        <taxon>Bacteria</taxon>
        <taxon>Bacillati</taxon>
        <taxon>Bacillota</taxon>
        <taxon>Bacillota incertae sedis</taxon>
        <taxon>Caldicellulosiruptorales</taxon>
        <taxon>Caldicellulosiruptoraceae</taxon>
        <taxon>Caldicellulosiruptor</taxon>
    </lineage>
</organism>
<sequence length="422" mass="47025">MRYVIIGNSVAACGCIEAIRKVDLQNPIVVISDEKYRVYSRPLISYYLAGKVDESKMYIRDEDYYEKNKVEAMLGKRAVSVDFKNKEVVLDDGSKVKYDKLLIATGGKPFVPPTKGFELKNVFTFIKFDDVKAIDEAIKNGAKKATVIGAGLSGLKAAEALIKRGLEVTVVELANRILGSILDLEASKIVQDELEKHGIVFKLETSVDEIIGDGKVEKVKLKNGEILDTDIVVFAIGVVPNIDFLKGTELKINRGIVVDDHMRTNIEDVYAAGDCAEGYDCVYQQQRVIPIWPNAYDQGETAGYNMAGVEKTFDRGFPMNSIGFFDVHMITAGIVMPNSDDIEVLVKHDKEKNSYRKIYIKNGRVLGFMFINSIDRAGMITNMIKEGLNVESIKHRLLDDDFGYLDLPKELRQEKILGGAKA</sequence>
<feature type="domain" description="NADH-rubredoxin oxidoreductase C-terminal" evidence="5">
    <location>
        <begin position="318"/>
        <end position="387"/>
    </location>
</feature>
<dbReference type="InterPro" id="IPR050260">
    <property type="entry name" value="FAD-bd_OxRdtase"/>
</dbReference>
<dbReference type="InterPro" id="IPR041575">
    <property type="entry name" value="Rubredoxin_C"/>
</dbReference>
<name>A0A3T0D8J9_9FIRM</name>
<dbReference type="Pfam" id="PF18267">
    <property type="entry name" value="Rubredoxin_C"/>
    <property type="match status" value="1"/>
</dbReference>
<dbReference type="GO" id="GO:0016491">
    <property type="term" value="F:oxidoreductase activity"/>
    <property type="evidence" value="ECO:0007669"/>
    <property type="project" value="InterPro"/>
</dbReference>
<comment type="cofactor">
    <cofactor evidence="1">
        <name>FAD</name>
        <dbReference type="ChEBI" id="CHEBI:57692"/>
    </cofactor>
</comment>
<dbReference type="PRINTS" id="PR00469">
    <property type="entry name" value="PNDRDTASEII"/>
</dbReference>
<evidence type="ECO:0000256" key="3">
    <source>
        <dbReference type="ARBA" id="ARBA00022827"/>
    </source>
</evidence>
<evidence type="ECO:0000313" key="6">
    <source>
        <dbReference type="EMBL" id="AZT91306.1"/>
    </source>
</evidence>
<evidence type="ECO:0000313" key="7">
    <source>
        <dbReference type="Proteomes" id="UP000282930"/>
    </source>
</evidence>
<dbReference type="EMBL" id="CP034791">
    <property type="protein sequence ID" value="AZT91306.1"/>
    <property type="molecule type" value="Genomic_DNA"/>
</dbReference>
<dbReference type="InterPro" id="IPR023753">
    <property type="entry name" value="FAD/NAD-binding_dom"/>
</dbReference>
<dbReference type="Proteomes" id="UP000282930">
    <property type="component" value="Chromosome"/>
</dbReference>
<protein>
    <submittedName>
        <fullName evidence="6">NAD(P)/FAD-dependent oxidoreductase</fullName>
    </submittedName>
</protein>
<dbReference type="RefSeq" id="WP_127352636.1">
    <property type="nucleotide sequence ID" value="NZ_CP034791.1"/>
</dbReference>
<evidence type="ECO:0000256" key="2">
    <source>
        <dbReference type="ARBA" id="ARBA00022630"/>
    </source>
</evidence>
<keyword evidence="3" id="KW-0274">FAD</keyword>
<feature type="domain" description="FAD/NAD(P)-binding" evidence="4">
    <location>
        <begin position="2"/>
        <end position="299"/>
    </location>
</feature>
<evidence type="ECO:0000256" key="1">
    <source>
        <dbReference type="ARBA" id="ARBA00001974"/>
    </source>
</evidence>
<gene>
    <name evidence="6" type="ORF">ELD05_12160</name>
</gene>
<proteinExistence type="predicted"/>
<accession>A0A3T0D8J9</accession>
<dbReference type="InterPro" id="IPR036188">
    <property type="entry name" value="FAD/NAD-bd_sf"/>
</dbReference>